<keyword evidence="4" id="KW-1185">Reference proteome</keyword>
<name>A0A5C3Q6R0_9AGAR</name>
<dbReference type="AlphaFoldDB" id="A0A5C3Q6R0"/>
<accession>A0A5C3Q6R0</accession>
<dbReference type="SUPFAM" id="SSF48208">
    <property type="entry name" value="Six-hairpin glycosidases"/>
    <property type="match status" value="1"/>
</dbReference>
<evidence type="ECO:0000313" key="4">
    <source>
        <dbReference type="Proteomes" id="UP000305067"/>
    </source>
</evidence>
<dbReference type="STRING" id="1884261.A0A5C3Q6R0"/>
<feature type="chain" id="PRO_5022886804" evidence="2">
    <location>
        <begin position="24"/>
        <end position="399"/>
    </location>
</feature>
<dbReference type="PANTHER" id="PTHR33886">
    <property type="entry name" value="UNSATURATED RHAMNOGALACTURONAN HYDROLASE (EUROFUNG)"/>
    <property type="match status" value="1"/>
</dbReference>
<dbReference type="Gene3D" id="1.50.10.10">
    <property type="match status" value="1"/>
</dbReference>
<dbReference type="GO" id="GO:0005975">
    <property type="term" value="P:carbohydrate metabolic process"/>
    <property type="evidence" value="ECO:0007669"/>
    <property type="project" value="InterPro"/>
</dbReference>
<dbReference type="GO" id="GO:0016787">
    <property type="term" value="F:hydrolase activity"/>
    <property type="evidence" value="ECO:0007669"/>
    <property type="project" value="UniProtKB-KW"/>
</dbReference>
<dbReference type="OrthoDB" id="540611at2759"/>
<sequence>MLTLQLVSLAVALGGFLPQVALARPKSYGVWAADSIISRGQGHGLDNNNAPRVSYEHGEFQWALRLLYEKTGNKTYFDYIRTGVDNIVQEDGSVLAYTIPYASLDPLRAGPSFMYLYEKTGAAKYKKAADLFRSQLNVQPRTPEGQFWHRSTYPNQGWLDGIYMADVFYARYTLAYQPTNATAWADVAKQFHLQWAHTLQYPNATDAGITQLLYHGYDSERTAVWALPDRGRAPHIWLRAVGWYAMALVDTLELFPRSHPDYAKLLAYAKFMFPKIRDAADKGSGVWWHIMTEPGRAGNYFESSGAAMFVYASLKAVRLGYVSDADGSIVKGMKKAYGYATSNWVTPLANGTMDWEMTVNVGSLGSNGTYEYYIAQPIALNDLKGAAAFVLASLEYERL</sequence>
<dbReference type="Pfam" id="PF07470">
    <property type="entry name" value="Glyco_hydro_88"/>
    <property type="match status" value="1"/>
</dbReference>
<dbReference type="InterPro" id="IPR010905">
    <property type="entry name" value="Glyco_hydro_88"/>
</dbReference>
<proteinExistence type="predicted"/>
<evidence type="ECO:0000256" key="1">
    <source>
        <dbReference type="ARBA" id="ARBA00022801"/>
    </source>
</evidence>
<protein>
    <submittedName>
        <fullName evidence="3">Glycoside hydrolase family 105 protein</fullName>
    </submittedName>
</protein>
<feature type="signal peptide" evidence="2">
    <location>
        <begin position="1"/>
        <end position="23"/>
    </location>
</feature>
<reference evidence="3 4" key="1">
    <citation type="journal article" date="2019" name="Nat. Ecol. Evol.">
        <title>Megaphylogeny resolves global patterns of mushroom evolution.</title>
        <authorList>
            <person name="Varga T."/>
            <person name="Krizsan K."/>
            <person name="Foldi C."/>
            <person name="Dima B."/>
            <person name="Sanchez-Garcia M."/>
            <person name="Sanchez-Ramirez S."/>
            <person name="Szollosi G.J."/>
            <person name="Szarkandi J.G."/>
            <person name="Papp V."/>
            <person name="Albert L."/>
            <person name="Andreopoulos W."/>
            <person name="Angelini C."/>
            <person name="Antonin V."/>
            <person name="Barry K.W."/>
            <person name="Bougher N.L."/>
            <person name="Buchanan P."/>
            <person name="Buyck B."/>
            <person name="Bense V."/>
            <person name="Catcheside P."/>
            <person name="Chovatia M."/>
            <person name="Cooper J."/>
            <person name="Damon W."/>
            <person name="Desjardin D."/>
            <person name="Finy P."/>
            <person name="Geml J."/>
            <person name="Haridas S."/>
            <person name="Hughes K."/>
            <person name="Justo A."/>
            <person name="Karasinski D."/>
            <person name="Kautmanova I."/>
            <person name="Kiss B."/>
            <person name="Kocsube S."/>
            <person name="Kotiranta H."/>
            <person name="LaButti K.M."/>
            <person name="Lechner B.E."/>
            <person name="Liimatainen K."/>
            <person name="Lipzen A."/>
            <person name="Lukacs Z."/>
            <person name="Mihaltcheva S."/>
            <person name="Morgado L.N."/>
            <person name="Niskanen T."/>
            <person name="Noordeloos M.E."/>
            <person name="Ohm R.A."/>
            <person name="Ortiz-Santana B."/>
            <person name="Ovrebo C."/>
            <person name="Racz N."/>
            <person name="Riley R."/>
            <person name="Savchenko A."/>
            <person name="Shiryaev A."/>
            <person name="Soop K."/>
            <person name="Spirin V."/>
            <person name="Szebenyi C."/>
            <person name="Tomsovsky M."/>
            <person name="Tulloss R.E."/>
            <person name="Uehling J."/>
            <person name="Grigoriev I.V."/>
            <person name="Vagvolgyi C."/>
            <person name="Papp T."/>
            <person name="Martin F.M."/>
            <person name="Miettinen O."/>
            <person name="Hibbett D.S."/>
            <person name="Nagy L.G."/>
        </authorList>
    </citation>
    <scope>NUCLEOTIDE SEQUENCE [LARGE SCALE GENOMIC DNA]</scope>
    <source>
        <strain evidence="3 4">CBS 309.79</strain>
    </source>
</reference>
<keyword evidence="1 3" id="KW-0378">Hydrolase</keyword>
<keyword evidence="2" id="KW-0732">Signal</keyword>
<dbReference type="EMBL" id="ML178845">
    <property type="protein sequence ID" value="TFK97682.1"/>
    <property type="molecule type" value="Genomic_DNA"/>
</dbReference>
<dbReference type="InterPro" id="IPR012341">
    <property type="entry name" value="6hp_glycosidase-like_sf"/>
</dbReference>
<organism evidence="3 4">
    <name type="scientific">Pterulicium gracile</name>
    <dbReference type="NCBI Taxonomy" id="1884261"/>
    <lineage>
        <taxon>Eukaryota</taxon>
        <taxon>Fungi</taxon>
        <taxon>Dikarya</taxon>
        <taxon>Basidiomycota</taxon>
        <taxon>Agaricomycotina</taxon>
        <taxon>Agaricomycetes</taxon>
        <taxon>Agaricomycetidae</taxon>
        <taxon>Agaricales</taxon>
        <taxon>Pleurotineae</taxon>
        <taxon>Pterulaceae</taxon>
        <taxon>Pterulicium</taxon>
    </lineage>
</organism>
<evidence type="ECO:0000313" key="3">
    <source>
        <dbReference type="EMBL" id="TFK97682.1"/>
    </source>
</evidence>
<evidence type="ECO:0000256" key="2">
    <source>
        <dbReference type="SAM" id="SignalP"/>
    </source>
</evidence>
<dbReference type="InterPro" id="IPR052043">
    <property type="entry name" value="PolySaccharide_Degr_Enz"/>
</dbReference>
<dbReference type="PANTHER" id="PTHR33886:SF11">
    <property type="entry name" value="WALL GLYCOSYL HYDROLASE YTER, PUTATIVE (AFU_ORTHOLOGUE AFUA_2G14630)-RELATED"/>
    <property type="match status" value="1"/>
</dbReference>
<dbReference type="InterPro" id="IPR008928">
    <property type="entry name" value="6-hairpin_glycosidase_sf"/>
</dbReference>
<gene>
    <name evidence="3" type="ORF">BDV98DRAFT_513478</name>
</gene>
<dbReference type="Proteomes" id="UP000305067">
    <property type="component" value="Unassembled WGS sequence"/>
</dbReference>